<evidence type="ECO:0000313" key="10">
    <source>
        <dbReference type="Proteomes" id="UP000196365"/>
    </source>
</evidence>
<dbReference type="InterPro" id="IPR037051">
    <property type="entry name" value="4-carb_acid_sugar_kinase_N_sf"/>
</dbReference>
<evidence type="ECO:0000313" key="9">
    <source>
        <dbReference type="EMBL" id="SJZ92849.1"/>
    </source>
</evidence>
<protein>
    <submittedName>
        <fullName evidence="9">Uncharacterized conserved protein YgbK, DUF1537 family</fullName>
    </submittedName>
</protein>
<dbReference type="GO" id="GO:0005524">
    <property type="term" value="F:ATP binding"/>
    <property type="evidence" value="ECO:0007669"/>
    <property type="project" value="UniProtKB-KW"/>
</dbReference>
<dbReference type="Pfam" id="PF07005">
    <property type="entry name" value="SBD_N"/>
    <property type="match status" value="1"/>
</dbReference>
<dbReference type="OrthoDB" id="9778478at2"/>
<dbReference type="Gene3D" id="3.40.980.20">
    <property type="entry name" value="Four-carbon acid sugar kinase, nucleotide binding domain"/>
    <property type="match status" value="1"/>
</dbReference>
<gene>
    <name evidence="9" type="ORF">SAMN02745973_02151</name>
</gene>
<dbReference type="Pfam" id="PF17042">
    <property type="entry name" value="NBD_C"/>
    <property type="match status" value="1"/>
</dbReference>
<accession>A0A1T4PN06</accession>
<evidence type="ECO:0000256" key="3">
    <source>
        <dbReference type="ARBA" id="ARBA00022741"/>
    </source>
</evidence>
<proteinExistence type="inferred from homology"/>
<comment type="similarity">
    <text evidence="1">Belongs to the four-carbon acid sugar kinase family.</text>
</comment>
<dbReference type="Gene3D" id="3.40.50.10840">
    <property type="entry name" value="Putative sugar-binding, N-terminal domain"/>
    <property type="match status" value="1"/>
</dbReference>
<dbReference type="GO" id="GO:0016301">
    <property type="term" value="F:kinase activity"/>
    <property type="evidence" value="ECO:0007669"/>
    <property type="project" value="UniProtKB-KW"/>
</dbReference>
<dbReference type="InterPro" id="IPR010737">
    <property type="entry name" value="4-carb_acid_sugar_kinase_N"/>
</dbReference>
<keyword evidence="6" id="KW-0119">Carbohydrate metabolism</keyword>
<evidence type="ECO:0000256" key="1">
    <source>
        <dbReference type="ARBA" id="ARBA00005715"/>
    </source>
</evidence>
<feature type="domain" description="Four-carbon acid sugar kinase nucleotide binding" evidence="8">
    <location>
        <begin position="244"/>
        <end position="418"/>
    </location>
</feature>
<evidence type="ECO:0000256" key="4">
    <source>
        <dbReference type="ARBA" id="ARBA00022777"/>
    </source>
</evidence>
<evidence type="ECO:0000256" key="2">
    <source>
        <dbReference type="ARBA" id="ARBA00022679"/>
    </source>
</evidence>
<dbReference type="InterPro" id="IPR031475">
    <property type="entry name" value="NBD_C"/>
</dbReference>
<evidence type="ECO:0000256" key="6">
    <source>
        <dbReference type="ARBA" id="ARBA00023277"/>
    </source>
</evidence>
<evidence type="ECO:0000259" key="7">
    <source>
        <dbReference type="Pfam" id="PF07005"/>
    </source>
</evidence>
<keyword evidence="5" id="KW-0067">ATP-binding</keyword>
<keyword evidence="2" id="KW-0808">Transferase</keyword>
<keyword evidence="3" id="KW-0547">Nucleotide-binding</keyword>
<keyword evidence="4" id="KW-0418">Kinase</keyword>
<evidence type="ECO:0000259" key="8">
    <source>
        <dbReference type="Pfam" id="PF17042"/>
    </source>
</evidence>
<reference evidence="9 10" key="1">
    <citation type="submission" date="2017-02" db="EMBL/GenBank/DDBJ databases">
        <authorList>
            <person name="Peterson S.W."/>
        </authorList>
    </citation>
    <scope>NUCLEOTIDE SEQUENCE [LARGE SCALE GENOMIC DNA]</scope>
    <source>
        <strain evidence="9 10">DSM 15102</strain>
    </source>
</reference>
<dbReference type="RefSeq" id="WP_087679474.1">
    <property type="nucleotide sequence ID" value="NZ_FUWV01000019.1"/>
</dbReference>
<dbReference type="InterPro" id="IPR042213">
    <property type="entry name" value="NBD_C_sf"/>
</dbReference>
<sequence>MNRFVIIADDLTGANATCSLIKKTGLQTASLMVLEEKMIPQNMDVLAVSTSSRGIAPNQAYYKVREVTRVLKSKDILVYNKRIDSTLRGNLGPEINAVLEELGDDRMAIAVPAYPDTGRIVFNGEMLVNGILLENSDAGRDPKAAVDSSNVKYLLSKNFKGKIQSVFLKDISKGVEHVTEIIKREKAKGTNLLIFDSITNKDISIITEAVLSSGVEYITVDPGPFTLNMIREILDRENQMNKVLMTVGSVTDITIQQLHEIVESYQPYIVNVNAKDLIEPENRKGEIQRAVQMAKQGMKNSCYEIILITTTPLKKEGKLNLREFSQKNCITVEEASLLISSGLAKISKEVLISANSLAGVFVSGGDITVALCEELHSIGVEIKEEIVPLAAYGRLIGGEMDHLRIISKGGMVGDKDTMKFCVERLRGDIID</sequence>
<name>A0A1T4PN06_9FIRM</name>
<evidence type="ECO:0000256" key="5">
    <source>
        <dbReference type="ARBA" id="ARBA00022840"/>
    </source>
</evidence>
<dbReference type="Proteomes" id="UP000196365">
    <property type="component" value="Unassembled WGS sequence"/>
</dbReference>
<dbReference type="EMBL" id="FUWV01000019">
    <property type="protein sequence ID" value="SJZ92849.1"/>
    <property type="molecule type" value="Genomic_DNA"/>
</dbReference>
<feature type="domain" description="Four-carbon acid sugar kinase N-terminal" evidence="7">
    <location>
        <begin position="5"/>
        <end position="226"/>
    </location>
</feature>
<dbReference type="SUPFAM" id="SSF142764">
    <property type="entry name" value="YgbK-like"/>
    <property type="match status" value="1"/>
</dbReference>
<dbReference type="AlphaFoldDB" id="A0A1T4PN06"/>
<organism evidence="9 10">
    <name type="scientific">Garciella nitratireducens DSM 15102</name>
    <dbReference type="NCBI Taxonomy" id="1121911"/>
    <lineage>
        <taxon>Bacteria</taxon>
        <taxon>Bacillati</taxon>
        <taxon>Bacillota</taxon>
        <taxon>Clostridia</taxon>
        <taxon>Eubacteriales</taxon>
        <taxon>Eubacteriaceae</taxon>
        <taxon>Garciella</taxon>
    </lineage>
</organism>
<keyword evidence="10" id="KW-1185">Reference proteome</keyword>